<name>A0ACB8RBH5_9AGAM</name>
<dbReference type="EMBL" id="MU276124">
    <property type="protein sequence ID" value="KAI0041410.1"/>
    <property type="molecule type" value="Genomic_DNA"/>
</dbReference>
<sequence>MNPGIPALSEDKETSLSPIYPSTGAPWSPQHEWPADVFPVGTPFPEYPVAYPEAMAHVHVDPQAPRHTVAICGQAGCNSGSTVIPELQVAQGLGSNAVFIPETVQPYNTAIHHQPFDYTQNQPTEDFSAFLTANGISAPTTPHGQASYSLNTGTLAGVVPIWPEAPQLPSYQNHCHDAAPQNIHAQQLAIDPRLTYAPPQGQRRAATGMRAVRRTEPYPTSHVAATRAAHVNAMFTTAAMAQSFAAAAQHGGHDAFDTNSSLRFNNVQEQMIASLPRSVQISGNIARRRYSSASSGYLSSGSSHYPTTPTSDMPPGMPYGPVSVVSPTQHIPAAYNDWSIQMPSLAAPQPQVFMPTLYAMNEPFSGWQRRHYRIHP</sequence>
<comment type="caution">
    <text evidence="1">The sequence shown here is derived from an EMBL/GenBank/DDBJ whole genome shotgun (WGS) entry which is preliminary data.</text>
</comment>
<accession>A0ACB8RBH5</accession>
<protein>
    <submittedName>
        <fullName evidence="1">Uncharacterized protein</fullName>
    </submittedName>
</protein>
<evidence type="ECO:0000313" key="1">
    <source>
        <dbReference type="EMBL" id="KAI0041410.1"/>
    </source>
</evidence>
<reference evidence="1" key="2">
    <citation type="journal article" date="2022" name="New Phytol.">
        <title>Evolutionary transition to the ectomycorrhizal habit in the genomes of a hyperdiverse lineage of mushroom-forming fungi.</title>
        <authorList>
            <person name="Looney B."/>
            <person name="Miyauchi S."/>
            <person name="Morin E."/>
            <person name="Drula E."/>
            <person name="Courty P.E."/>
            <person name="Kohler A."/>
            <person name="Kuo A."/>
            <person name="LaButti K."/>
            <person name="Pangilinan J."/>
            <person name="Lipzen A."/>
            <person name="Riley R."/>
            <person name="Andreopoulos W."/>
            <person name="He G."/>
            <person name="Johnson J."/>
            <person name="Nolan M."/>
            <person name="Tritt A."/>
            <person name="Barry K.W."/>
            <person name="Grigoriev I.V."/>
            <person name="Nagy L.G."/>
            <person name="Hibbett D."/>
            <person name="Henrissat B."/>
            <person name="Matheny P.B."/>
            <person name="Labbe J."/>
            <person name="Martin F.M."/>
        </authorList>
    </citation>
    <scope>NUCLEOTIDE SEQUENCE</scope>
    <source>
        <strain evidence="1">FP105234-sp</strain>
    </source>
</reference>
<dbReference type="Proteomes" id="UP000814033">
    <property type="component" value="Unassembled WGS sequence"/>
</dbReference>
<gene>
    <name evidence="1" type="ORF">FA95DRAFT_1611025</name>
</gene>
<organism evidence="1 2">
    <name type="scientific">Auriscalpium vulgare</name>
    <dbReference type="NCBI Taxonomy" id="40419"/>
    <lineage>
        <taxon>Eukaryota</taxon>
        <taxon>Fungi</taxon>
        <taxon>Dikarya</taxon>
        <taxon>Basidiomycota</taxon>
        <taxon>Agaricomycotina</taxon>
        <taxon>Agaricomycetes</taxon>
        <taxon>Russulales</taxon>
        <taxon>Auriscalpiaceae</taxon>
        <taxon>Auriscalpium</taxon>
    </lineage>
</organism>
<proteinExistence type="predicted"/>
<keyword evidence="2" id="KW-1185">Reference proteome</keyword>
<reference evidence="1" key="1">
    <citation type="submission" date="2021-02" db="EMBL/GenBank/DDBJ databases">
        <authorList>
            <consortium name="DOE Joint Genome Institute"/>
            <person name="Ahrendt S."/>
            <person name="Looney B.P."/>
            <person name="Miyauchi S."/>
            <person name="Morin E."/>
            <person name="Drula E."/>
            <person name="Courty P.E."/>
            <person name="Chicoki N."/>
            <person name="Fauchery L."/>
            <person name="Kohler A."/>
            <person name="Kuo A."/>
            <person name="Labutti K."/>
            <person name="Pangilinan J."/>
            <person name="Lipzen A."/>
            <person name="Riley R."/>
            <person name="Andreopoulos W."/>
            <person name="He G."/>
            <person name="Johnson J."/>
            <person name="Barry K.W."/>
            <person name="Grigoriev I.V."/>
            <person name="Nagy L."/>
            <person name="Hibbett D."/>
            <person name="Henrissat B."/>
            <person name="Matheny P.B."/>
            <person name="Labbe J."/>
            <person name="Martin F."/>
        </authorList>
    </citation>
    <scope>NUCLEOTIDE SEQUENCE</scope>
    <source>
        <strain evidence="1">FP105234-sp</strain>
    </source>
</reference>
<evidence type="ECO:0000313" key="2">
    <source>
        <dbReference type="Proteomes" id="UP000814033"/>
    </source>
</evidence>